<evidence type="ECO:0000313" key="3">
    <source>
        <dbReference type="Proteomes" id="UP000326678"/>
    </source>
</evidence>
<proteinExistence type="predicted"/>
<reference evidence="2 3" key="1">
    <citation type="submission" date="2019-10" db="EMBL/GenBank/DDBJ databases">
        <title>Genomic and transcriptomic insights into the perfect genentic adaptation of a filamentous nitrogen-fixing cyanobacterium to rice fields.</title>
        <authorList>
            <person name="Chen Z."/>
        </authorList>
    </citation>
    <scope>NUCLEOTIDE SEQUENCE [LARGE SCALE GENOMIC DNA]</scope>
    <source>
        <strain evidence="2">CCNUC1</strain>
    </source>
</reference>
<organism evidence="2 3">
    <name type="scientific">Nostoc sphaeroides CCNUC1</name>
    <dbReference type="NCBI Taxonomy" id="2653204"/>
    <lineage>
        <taxon>Bacteria</taxon>
        <taxon>Bacillati</taxon>
        <taxon>Cyanobacteriota</taxon>
        <taxon>Cyanophyceae</taxon>
        <taxon>Nostocales</taxon>
        <taxon>Nostocaceae</taxon>
        <taxon>Nostoc</taxon>
    </lineage>
</organism>
<protein>
    <submittedName>
        <fullName evidence="2">Uncharacterized protein</fullName>
    </submittedName>
</protein>
<feature type="region of interest" description="Disordered" evidence="1">
    <location>
        <begin position="78"/>
        <end position="98"/>
    </location>
</feature>
<sequence>MLKHDQLQNSNYLNLAPISGDRSSILTLLVRSQYKALSPRHDRLVISKPLNQAIPRSTHVEQVYFGVLDLQLQPVNRTGEHHPFGVEQKAKRIGADGK</sequence>
<keyword evidence="3" id="KW-1185">Reference proteome</keyword>
<evidence type="ECO:0000313" key="2">
    <source>
        <dbReference type="EMBL" id="QFS44604.1"/>
    </source>
</evidence>
<dbReference type="Proteomes" id="UP000326678">
    <property type="component" value="Chromosome Gxm1"/>
</dbReference>
<dbReference type="KEGG" id="nsh:GXM_02079"/>
<gene>
    <name evidence="2" type="ORF">GXM_02079</name>
</gene>
<dbReference type="EMBL" id="CP045226">
    <property type="protein sequence ID" value="QFS44604.1"/>
    <property type="molecule type" value="Genomic_DNA"/>
</dbReference>
<name>A0A5P8VW61_9NOSO</name>
<dbReference type="AlphaFoldDB" id="A0A5P8VW61"/>
<accession>A0A5P8VW61</accession>
<evidence type="ECO:0000256" key="1">
    <source>
        <dbReference type="SAM" id="MobiDB-lite"/>
    </source>
</evidence>